<dbReference type="GO" id="GO:0015293">
    <property type="term" value="F:symporter activity"/>
    <property type="evidence" value="ECO:0007669"/>
    <property type="project" value="UniProtKB-KW"/>
</dbReference>
<dbReference type="Pfam" id="PF01566">
    <property type="entry name" value="Nramp"/>
    <property type="match status" value="1"/>
</dbReference>
<dbReference type="GO" id="GO:0005886">
    <property type="term" value="C:plasma membrane"/>
    <property type="evidence" value="ECO:0007669"/>
    <property type="project" value="TreeGrafter"/>
</dbReference>
<proteinExistence type="predicted"/>
<feature type="transmembrane region" description="Helical" evidence="7">
    <location>
        <begin position="318"/>
        <end position="336"/>
    </location>
</feature>
<evidence type="ECO:0000256" key="1">
    <source>
        <dbReference type="ARBA" id="ARBA00004141"/>
    </source>
</evidence>
<feature type="transmembrane region" description="Helical" evidence="7">
    <location>
        <begin position="233"/>
        <end position="253"/>
    </location>
</feature>
<evidence type="ECO:0000256" key="3">
    <source>
        <dbReference type="ARBA" id="ARBA00022692"/>
    </source>
</evidence>
<dbReference type="GO" id="GO:0005384">
    <property type="term" value="F:manganese ion transmembrane transporter activity"/>
    <property type="evidence" value="ECO:0007669"/>
    <property type="project" value="TreeGrafter"/>
</dbReference>
<dbReference type="AlphaFoldDB" id="A0A3M8QSZ0"/>
<feature type="transmembrane region" description="Helical" evidence="7">
    <location>
        <begin position="342"/>
        <end position="366"/>
    </location>
</feature>
<evidence type="ECO:0000256" key="7">
    <source>
        <dbReference type="SAM" id="Phobius"/>
    </source>
</evidence>
<keyword evidence="5 7" id="KW-1133">Transmembrane helix</keyword>
<feature type="transmembrane region" description="Helical" evidence="7">
    <location>
        <begin position="86"/>
        <end position="112"/>
    </location>
</feature>
<dbReference type="GO" id="GO:0015086">
    <property type="term" value="F:cadmium ion transmembrane transporter activity"/>
    <property type="evidence" value="ECO:0007669"/>
    <property type="project" value="TreeGrafter"/>
</dbReference>
<dbReference type="InterPro" id="IPR001046">
    <property type="entry name" value="NRAMP_fam"/>
</dbReference>
<keyword evidence="2" id="KW-0813">Transport</keyword>
<feature type="transmembrane region" description="Helical" evidence="7">
    <location>
        <begin position="144"/>
        <end position="162"/>
    </location>
</feature>
<gene>
    <name evidence="8" type="ORF">EC580_11535</name>
</gene>
<feature type="transmembrane region" description="Helical" evidence="7">
    <location>
        <begin position="378"/>
        <end position="400"/>
    </location>
</feature>
<accession>A0A3M8QSZ0</accession>
<keyword evidence="4" id="KW-0769">Symport</keyword>
<reference evidence="8" key="1">
    <citation type="submission" date="2018-10" db="EMBL/GenBank/DDBJ databases">
        <title>Acidithiobacillus sulfuriphilus sp. nov.: an extremely acidophilic sulfur-oxidizing chemolithotroph isolated from a neutral pH environment.</title>
        <authorList>
            <person name="Falagan C."/>
            <person name="Moya-Beltran A."/>
            <person name="Quatrini R."/>
            <person name="Johnson D.B."/>
        </authorList>
    </citation>
    <scope>NUCLEOTIDE SEQUENCE [LARGE SCALE GENOMIC DNA]</scope>
    <source>
        <strain evidence="8">CJ-2</strain>
    </source>
</reference>
<feature type="transmembrane region" description="Helical" evidence="7">
    <location>
        <begin position="182"/>
        <end position="202"/>
    </location>
</feature>
<evidence type="ECO:0000256" key="6">
    <source>
        <dbReference type="ARBA" id="ARBA00023136"/>
    </source>
</evidence>
<evidence type="ECO:0000256" key="5">
    <source>
        <dbReference type="ARBA" id="ARBA00022989"/>
    </source>
</evidence>
<evidence type="ECO:0000313" key="8">
    <source>
        <dbReference type="EMBL" id="RNF59413.1"/>
    </source>
</evidence>
<evidence type="ECO:0000256" key="4">
    <source>
        <dbReference type="ARBA" id="ARBA00022847"/>
    </source>
</evidence>
<feature type="transmembrane region" description="Helical" evidence="7">
    <location>
        <begin position="118"/>
        <end position="137"/>
    </location>
</feature>
<dbReference type="RefSeq" id="WP_123105190.1">
    <property type="nucleotide sequence ID" value="NZ_CP127527.1"/>
</dbReference>
<organism evidence="8">
    <name type="scientific">Acidithiobacillus sulfuriphilus</name>
    <dbReference type="NCBI Taxonomy" id="1867749"/>
    <lineage>
        <taxon>Bacteria</taxon>
        <taxon>Pseudomonadati</taxon>
        <taxon>Pseudomonadota</taxon>
        <taxon>Acidithiobacillia</taxon>
        <taxon>Acidithiobacillales</taxon>
        <taxon>Acidithiobacillaceae</taxon>
        <taxon>Acidithiobacillus</taxon>
    </lineage>
</organism>
<dbReference type="PANTHER" id="PTHR11706">
    <property type="entry name" value="SOLUTE CARRIER PROTEIN FAMILY 11 MEMBER"/>
    <property type="match status" value="1"/>
</dbReference>
<dbReference type="OrthoDB" id="9787548at2"/>
<dbReference type="GO" id="GO:0034755">
    <property type="term" value="P:iron ion transmembrane transport"/>
    <property type="evidence" value="ECO:0007669"/>
    <property type="project" value="TreeGrafter"/>
</dbReference>
<comment type="caution">
    <text evidence="8">The sequence shown here is derived from an EMBL/GenBank/DDBJ whole genome shotgun (WGS) entry which is preliminary data.</text>
</comment>
<name>A0A3M8QSZ0_9PROT</name>
<keyword evidence="6 7" id="KW-0472">Membrane</keyword>
<evidence type="ECO:0000256" key="2">
    <source>
        <dbReference type="ARBA" id="ARBA00022448"/>
    </source>
</evidence>
<protein>
    <submittedName>
        <fullName evidence="8">Divalent metal cation transporter</fullName>
    </submittedName>
</protein>
<dbReference type="PANTHER" id="PTHR11706:SF33">
    <property type="entry name" value="NATURAL RESISTANCE-ASSOCIATED MACROPHAGE PROTEIN 2"/>
    <property type="match status" value="1"/>
</dbReference>
<comment type="subcellular location">
    <subcellularLocation>
        <location evidence="1">Membrane</location>
        <topology evidence="1">Multi-pass membrane protein</topology>
    </subcellularLocation>
</comment>
<dbReference type="NCBIfam" id="NF037982">
    <property type="entry name" value="Nramp_1"/>
    <property type="match status" value="1"/>
</dbReference>
<feature type="transmembrane region" description="Helical" evidence="7">
    <location>
        <begin position="27"/>
        <end position="48"/>
    </location>
</feature>
<feature type="transmembrane region" description="Helical" evidence="7">
    <location>
        <begin position="273"/>
        <end position="298"/>
    </location>
</feature>
<dbReference type="EMBL" id="RIZI01000186">
    <property type="protein sequence ID" value="RNF59413.1"/>
    <property type="molecule type" value="Genomic_DNA"/>
</dbReference>
<keyword evidence="3 7" id="KW-0812">Transmembrane</keyword>
<sequence length="404" mass="43051">MSKARDRLKALGPGVITGGADDDPAGIVTYSVVGATTGFSLLWLMLLATPMMIAVQSMASRISIITEKSLPEVITAHFSRRVTMSVITLLVIANVITIGADLSGMATVLGILTGIKPGLLLIPVTALIAYLVIFNAYRVVKTALLSLTLILSVYIVSAILIHPNLETLLVNTFIPHISFASGYVVAALGLLGTTISPYMLFWQAAEEREEKRTVVQAAEADFDTVAGMLYSNVVSYFIIVAAAAVLYGSGVPIQTMEDVALALQPLGGRYTFALFGVGVLVAGFLAIPVLAGSSAYAIADTYGWREGMDYKVADARGFYAVFLGSLLVGDLIYLSPLSTVDALYYSQVLDGILLPLLVALLLILGNNKGIMGSYTNSWFNNLFGIFTLLVSLGLSAILFYQMVF</sequence>